<dbReference type="PANTHER" id="PTHR33990">
    <property type="entry name" value="PROTEIN YJDN-RELATED"/>
    <property type="match status" value="1"/>
</dbReference>
<keyword evidence="3" id="KW-1185">Reference proteome</keyword>
<comment type="caution">
    <text evidence="2">The sequence shown here is derived from an EMBL/GenBank/DDBJ whole genome shotgun (WGS) entry which is preliminary data.</text>
</comment>
<dbReference type="Pfam" id="PF06983">
    <property type="entry name" value="3-dmu-9_3-mt"/>
    <property type="match status" value="1"/>
</dbReference>
<dbReference type="SUPFAM" id="SSF54593">
    <property type="entry name" value="Glyoxalase/Bleomycin resistance protein/Dihydroxybiphenyl dioxygenase"/>
    <property type="match status" value="1"/>
</dbReference>
<accession>A0ABS5B3Y7</accession>
<evidence type="ECO:0000259" key="1">
    <source>
        <dbReference type="Pfam" id="PF06983"/>
    </source>
</evidence>
<sequence length="138" mass="15413">MTKINVFLNFNNQAEEAMGFYAELFESEISGISHVSDLPNAVDFPKEVQDKVLWSELKLENLDLYGCDTGIFGAIAAPVSTIPNQYLNLMSESREEADRLFANLSEGGQVLVPLEVQFGGYYARLVDKYGIGWDIYTS</sequence>
<gene>
    <name evidence="2" type="ORF">C4K46_01960</name>
</gene>
<dbReference type="RefSeq" id="WP_209626817.1">
    <property type="nucleotide sequence ID" value="NZ_PRDG01000001.1"/>
</dbReference>
<proteinExistence type="predicted"/>
<dbReference type="Proteomes" id="UP001519296">
    <property type="component" value="Unassembled WGS sequence"/>
</dbReference>
<dbReference type="CDD" id="cd06588">
    <property type="entry name" value="PhnB_like"/>
    <property type="match status" value="1"/>
</dbReference>
<dbReference type="EMBL" id="PRDG01000001">
    <property type="protein sequence ID" value="MBP2622699.1"/>
    <property type="molecule type" value="Genomic_DNA"/>
</dbReference>
<dbReference type="InterPro" id="IPR029068">
    <property type="entry name" value="Glyas_Bleomycin-R_OHBP_Dase"/>
</dbReference>
<dbReference type="Gene3D" id="3.10.180.10">
    <property type="entry name" value="2,3-Dihydroxybiphenyl 1,2-Dioxygenase, domain 1"/>
    <property type="match status" value="1"/>
</dbReference>
<reference evidence="2 3" key="1">
    <citation type="submission" date="2018-02" db="EMBL/GenBank/DDBJ databases">
        <title>Draft genome sequence of Streptococcus oricebi CCUG 70868T type strain.</title>
        <authorList>
            <person name="Mendez V."/>
            <person name="Salva-Serra F."/>
            <person name="Jaen-Luchoro D."/>
            <person name="Gonzales-Siles L."/>
            <person name="Karlsson R."/>
            <person name="Engstrom-Jakobsson H."/>
            <person name="Busquets A."/>
            <person name="Gomila M."/>
            <person name="Pineiro-Iglesias B."/>
            <person name="Bennasar-Figueras A."/>
            <person name="Seeger M."/>
            <person name="Moore E."/>
        </authorList>
    </citation>
    <scope>NUCLEOTIDE SEQUENCE [LARGE SCALE GENOMIC DNA]</scope>
    <source>
        <strain evidence="2 3">CCUG 70868</strain>
    </source>
</reference>
<dbReference type="InterPro" id="IPR028973">
    <property type="entry name" value="PhnB-like"/>
</dbReference>
<evidence type="ECO:0000313" key="2">
    <source>
        <dbReference type="EMBL" id="MBP2622699.1"/>
    </source>
</evidence>
<feature type="domain" description="PhnB-like" evidence="1">
    <location>
        <begin position="3"/>
        <end position="135"/>
    </location>
</feature>
<protein>
    <submittedName>
        <fullName evidence="2">VOC family protein</fullName>
    </submittedName>
</protein>
<organism evidence="2 3">
    <name type="scientific">Streptococcus oricebi</name>
    <dbReference type="NCBI Taxonomy" id="1547447"/>
    <lineage>
        <taxon>Bacteria</taxon>
        <taxon>Bacillati</taxon>
        <taxon>Bacillota</taxon>
        <taxon>Bacilli</taxon>
        <taxon>Lactobacillales</taxon>
        <taxon>Streptococcaceae</taxon>
        <taxon>Streptococcus</taxon>
    </lineage>
</organism>
<evidence type="ECO:0000313" key="3">
    <source>
        <dbReference type="Proteomes" id="UP001519296"/>
    </source>
</evidence>
<name>A0ABS5B3Y7_9STRE</name>